<dbReference type="AlphaFoldDB" id="A0AAV5J677"/>
<dbReference type="PANTHER" id="PTHR47334">
    <property type="entry name" value="SPLICING FACTOR PWI DOMAIN-CONTAINING PROTEIN / RNA RECOGNITION MOTIF (RRM)-CONTAINING PROTEIN"/>
    <property type="match status" value="1"/>
</dbReference>
<name>A0AAV5J677_9ROSI</name>
<proteinExistence type="predicted"/>
<keyword evidence="3" id="KW-1185">Reference proteome</keyword>
<reference evidence="2 3" key="1">
    <citation type="journal article" date="2021" name="Commun. Biol.">
        <title>The genome of Shorea leprosula (Dipterocarpaceae) highlights the ecological relevance of drought in aseasonal tropical rainforests.</title>
        <authorList>
            <person name="Ng K.K.S."/>
            <person name="Kobayashi M.J."/>
            <person name="Fawcett J.A."/>
            <person name="Hatakeyama M."/>
            <person name="Paape T."/>
            <person name="Ng C.H."/>
            <person name="Ang C.C."/>
            <person name="Tnah L.H."/>
            <person name="Lee C.T."/>
            <person name="Nishiyama T."/>
            <person name="Sese J."/>
            <person name="O'Brien M.J."/>
            <person name="Copetti D."/>
            <person name="Mohd Noor M.I."/>
            <person name="Ong R.C."/>
            <person name="Putra M."/>
            <person name="Sireger I.Z."/>
            <person name="Indrioko S."/>
            <person name="Kosugi Y."/>
            <person name="Izuno A."/>
            <person name="Isagi Y."/>
            <person name="Lee S.L."/>
            <person name="Shimizu K.K."/>
        </authorList>
    </citation>
    <scope>NUCLEOTIDE SEQUENCE [LARGE SCALE GENOMIC DNA]</scope>
    <source>
        <strain evidence="2">214</strain>
    </source>
</reference>
<evidence type="ECO:0000313" key="2">
    <source>
        <dbReference type="EMBL" id="GKV06918.1"/>
    </source>
</evidence>
<protein>
    <submittedName>
        <fullName evidence="2">Uncharacterized protein</fullName>
    </submittedName>
</protein>
<dbReference type="EMBL" id="BPVZ01000026">
    <property type="protein sequence ID" value="GKV06918.1"/>
    <property type="molecule type" value="Genomic_DNA"/>
</dbReference>
<dbReference type="InterPro" id="IPR053294">
    <property type="entry name" value="RBM_PWI_domain"/>
</dbReference>
<dbReference type="PANTHER" id="PTHR47334:SF2">
    <property type="entry name" value="RNA-BINDING MOTIF PROTEIN 25"/>
    <property type="match status" value="1"/>
</dbReference>
<accession>A0AAV5J677</accession>
<comment type="caution">
    <text evidence="2">The sequence shown here is derived from an EMBL/GenBank/DDBJ whole genome shotgun (WGS) entry which is preliminary data.</text>
</comment>
<dbReference type="Proteomes" id="UP001054252">
    <property type="component" value="Unassembled WGS sequence"/>
</dbReference>
<feature type="region of interest" description="Disordered" evidence="1">
    <location>
        <begin position="82"/>
        <end position="110"/>
    </location>
</feature>
<gene>
    <name evidence="2" type="ORF">SLEP1_g18735</name>
</gene>
<evidence type="ECO:0000256" key="1">
    <source>
        <dbReference type="SAM" id="MobiDB-lite"/>
    </source>
</evidence>
<sequence length="110" mass="12378">MQLMHGKVAMQQEESWCLVLLGLENEHLFPSVFGEEEDDDAHKDKKMRPLVPIDYSTEELHAIQPTVPGATPPNLVAAAEFAKRISNDKPKEEKPDGEGERSRRSHDKSS</sequence>
<evidence type="ECO:0000313" key="3">
    <source>
        <dbReference type="Proteomes" id="UP001054252"/>
    </source>
</evidence>
<organism evidence="2 3">
    <name type="scientific">Rubroshorea leprosula</name>
    <dbReference type="NCBI Taxonomy" id="152421"/>
    <lineage>
        <taxon>Eukaryota</taxon>
        <taxon>Viridiplantae</taxon>
        <taxon>Streptophyta</taxon>
        <taxon>Embryophyta</taxon>
        <taxon>Tracheophyta</taxon>
        <taxon>Spermatophyta</taxon>
        <taxon>Magnoliopsida</taxon>
        <taxon>eudicotyledons</taxon>
        <taxon>Gunneridae</taxon>
        <taxon>Pentapetalae</taxon>
        <taxon>rosids</taxon>
        <taxon>malvids</taxon>
        <taxon>Malvales</taxon>
        <taxon>Dipterocarpaceae</taxon>
        <taxon>Rubroshorea</taxon>
    </lineage>
</organism>